<dbReference type="EMBL" id="JABCIY010000056">
    <property type="protein sequence ID" value="KAF7194705.1"/>
    <property type="molecule type" value="Genomic_DNA"/>
</dbReference>
<proteinExistence type="predicted"/>
<dbReference type="OrthoDB" id="3650500at2759"/>
<protein>
    <submittedName>
        <fullName evidence="1">Uncharacterized protein</fullName>
    </submittedName>
</protein>
<name>A0A8H6VQ10_9PEZI</name>
<comment type="caution">
    <text evidence="1">The sequence shown here is derived from an EMBL/GenBank/DDBJ whole genome shotgun (WGS) entry which is preliminary data.</text>
</comment>
<sequence>MSSTNAATRVFGIPELLEQIILSIPESDGYAGDDYVRGKSSIGRLFALKGVNRSFHNTITWSLKIQRRMSRMCEPTAITWVQTAPLWWSHVVWPKGIDVHAAWQWAVRHGSRPEETWRGIKFLRDDDHHRKVVFDHGIRMYVDPGETYGRIVDRLHTRRSNQLRSLEWARRIKKRKSARRAKWTKVRN</sequence>
<keyword evidence="2" id="KW-1185">Reference proteome</keyword>
<evidence type="ECO:0000313" key="2">
    <source>
        <dbReference type="Proteomes" id="UP000660729"/>
    </source>
</evidence>
<dbReference type="AlphaFoldDB" id="A0A8H6VQ10"/>
<accession>A0A8H6VQ10</accession>
<reference evidence="1" key="1">
    <citation type="submission" date="2020-04" db="EMBL/GenBank/DDBJ databases">
        <title>Draft genome resource of the tomato pathogen Pseudocercospora fuligena.</title>
        <authorList>
            <person name="Zaccaron A."/>
        </authorList>
    </citation>
    <scope>NUCLEOTIDE SEQUENCE</scope>
    <source>
        <strain evidence="1">PF001</strain>
    </source>
</reference>
<organism evidence="1 2">
    <name type="scientific">Pseudocercospora fuligena</name>
    <dbReference type="NCBI Taxonomy" id="685502"/>
    <lineage>
        <taxon>Eukaryota</taxon>
        <taxon>Fungi</taxon>
        <taxon>Dikarya</taxon>
        <taxon>Ascomycota</taxon>
        <taxon>Pezizomycotina</taxon>
        <taxon>Dothideomycetes</taxon>
        <taxon>Dothideomycetidae</taxon>
        <taxon>Mycosphaerellales</taxon>
        <taxon>Mycosphaerellaceae</taxon>
        <taxon>Pseudocercospora</taxon>
    </lineage>
</organism>
<evidence type="ECO:0000313" key="1">
    <source>
        <dbReference type="EMBL" id="KAF7194705.1"/>
    </source>
</evidence>
<gene>
    <name evidence="1" type="ORF">HII31_03967</name>
</gene>
<dbReference type="Proteomes" id="UP000660729">
    <property type="component" value="Unassembled WGS sequence"/>
</dbReference>